<keyword evidence="2" id="KW-1185">Reference proteome</keyword>
<name>A0ACB7T6J5_HYAAI</name>
<proteinExistence type="predicted"/>
<organism evidence="1 2">
    <name type="scientific">Hyalomma asiaticum</name>
    <name type="common">Tick</name>
    <dbReference type="NCBI Taxonomy" id="266040"/>
    <lineage>
        <taxon>Eukaryota</taxon>
        <taxon>Metazoa</taxon>
        <taxon>Ecdysozoa</taxon>
        <taxon>Arthropoda</taxon>
        <taxon>Chelicerata</taxon>
        <taxon>Arachnida</taxon>
        <taxon>Acari</taxon>
        <taxon>Parasitiformes</taxon>
        <taxon>Ixodida</taxon>
        <taxon>Ixodoidea</taxon>
        <taxon>Ixodidae</taxon>
        <taxon>Hyalomminae</taxon>
        <taxon>Hyalomma</taxon>
    </lineage>
</organism>
<reference evidence="1" key="1">
    <citation type="submission" date="2020-05" db="EMBL/GenBank/DDBJ databases">
        <title>Large-scale comparative analyses of tick genomes elucidate their genetic diversity and vector capacities.</title>
        <authorList>
            <person name="Jia N."/>
            <person name="Wang J."/>
            <person name="Shi W."/>
            <person name="Du L."/>
            <person name="Sun Y."/>
            <person name="Zhan W."/>
            <person name="Jiang J."/>
            <person name="Wang Q."/>
            <person name="Zhang B."/>
            <person name="Ji P."/>
            <person name="Sakyi L.B."/>
            <person name="Cui X."/>
            <person name="Yuan T."/>
            <person name="Jiang B."/>
            <person name="Yang W."/>
            <person name="Lam T.T.-Y."/>
            <person name="Chang Q."/>
            <person name="Ding S."/>
            <person name="Wang X."/>
            <person name="Zhu J."/>
            <person name="Ruan X."/>
            <person name="Zhao L."/>
            <person name="Wei J."/>
            <person name="Que T."/>
            <person name="Du C."/>
            <person name="Cheng J."/>
            <person name="Dai P."/>
            <person name="Han X."/>
            <person name="Huang E."/>
            <person name="Gao Y."/>
            <person name="Liu J."/>
            <person name="Shao H."/>
            <person name="Ye R."/>
            <person name="Li L."/>
            <person name="Wei W."/>
            <person name="Wang X."/>
            <person name="Wang C."/>
            <person name="Yang T."/>
            <person name="Huo Q."/>
            <person name="Li W."/>
            <person name="Guo W."/>
            <person name="Chen H."/>
            <person name="Zhou L."/>
            <person name="Ni X."/>
            <person name="Tian J."/>
            <person name="Zhou Y."/>
            <person name="Sheng Y."/>
            <person name="Liu T."/>
            <person name="Pan Y."/>
            <person name="Xia L."/>
            <person name="Li J."/>
            <person name="Zhao F."/>
            <person name="Cao W."/>
        </authorList>
    </citation>
    <scope>NUCLEOTIDE SEQUENCE</scope>
    <source>
        <strain evidence="1">Hyas-2018</strain>
    </source>
</reference>
<sequence>MICSIMSVYFDPHCGSLEYILSETTENIPKRRIGAGQASFFPCVTGETTAAFQDAAQIQIGAAPRKKSPRTMPPLRREQADPAAGRRLETTGKERALA</sequence>
<evidence type="ECO:0000313" key="1">
    <source>
        <dbReference type="EMBL" id="KAH6941614.1"/>
    </source>
</evidence>
<protein>
    <submittedName>
        <fullName evidence="1">Uncharacterized protein</fullName>
    </submittedName>
</protein>
<gene>
    <name evidence="1" type="ORF">HPB50_020978</name>
</gene>
<comment type="caution">
    <text evidence="1">The sequence shown here is derived from an EMBL/GenBank/DDBJ whole genome shotgun (WGS) entry which is preliminary data.</text>
</comment>
<dbReference type="Proteomes" id="UP000821845">
    <property type="component" value="Chromosome 11"/>
</dbReference>
<evidence type="ECO:0000313" key="2">
    <source>
        <dbReference type="Proteomes" id="UP000821845"/>
    </source>
</evidence>
<accession>A0ACB7T6J5</accession>
<dbReference type="EMBL" id="CM023491">
    <property type="protein sequence ID" value="KAH6941614.1"/>
    <property type="molecule type" value="Genomic_DNA"/>
</dbReference>